<dbReference type="PANTHER" id="PTHR30251">
    <property type="entry name" value="PILUS ASSEMBLY CHAPERONE"/>
    <property type="match status" value="1"/>
</dbReference>
<evidence type="ECO:0008006" key="11">
    <source>
        <dbReference type="Google" id="ProtNLM"/>
    </source>
</evidence>
<comment type="subcellular location">
    <subcellularLocation>
        <location evidence="1">Periplasm</location>
    </subcellularLocation>
</comment>
<evidence type="ECO:0000256" key="2">
    <source>
        <dbReference type="ARBA" id="ARBA00007399"/>
    </source>
</evidence>
<organism evidence="9 10">
    <name type="scientific">Acinetobacter larvae</name>
    <dbReference type="NCBI Taxonomy" id="1789224"/>
    <lineage>
        <taxon>Bacteria</taxon>
        <taxon>Pseudomonadati</taxon>
        <taxon>Pseudomonadota</taxon>
        <taxon>Gammaproteobacteria</taxon>
        <taxon>Moraxellales</taxon>
        <taxon>Moraxellaceae</taxon>
        <taxon>Acinetobacter</taxon>
    </lineage>
</organism>
<dbReference type="InterPro" id="IPR050643">
    <property type="entry name" value="Periplasmic_pilus_chap"/>
</dbReference>
<dbReference type="InterPro" id="IPR016148">
    <property type="entry name" value="Pili_assmbl_chaperone_C"/>
</dbReference>
<gene>
    <name evidence="9" type="ORF">BFG52_16100</name>
</gene>
<evidence type="ECO:0000256" key="5">
    <source>
        <dbReference type="ARBA" id="ARBA00023186"/>
    </source>
</evidence>
<keyword evidence="4" id="KW-0574">Periplasm</keyword>
<dbReference type="RefSeq" id="WP_067558648.1">
    <property type="nucleotide sequence ID" value="NZ_CP016895.1"/>
</dbReference>
<feature type="chain" id="PRO_5008540014" description="Pili assembly chaperone N-terminal domain-containing protein" evidence="6">
    <location>
        <begin position="23"/>
        <end position="263"/>
    </location>
</feature>
<dbReference type="InterPro" id="IPR001829">
    <property type="entry name" value="Pili_assmbl_chaperone_bac"/>
</dbReference>
<dbReference type="OrthoDB" id="9131059at2"/>
<dbReference type="PRINTS" id="PR00969">
    <property type="entry name" value="CHAPERONPILI"/>
</dbReference>
<keyword evidence="3 6" id="KW-0732">Signal</keyword>
<dbReference type="Proteomes" id="UP000093391">
    <property type="component" value="Chromosome"/>
</dbReference>
<dbReference type="GO" id="GO:0071555">
    <property type="term" value="P:cell wall organization"/>
    <property type="evidence" value="ECO:0007669"/>
    <property type="project" value="InterPro"/>
</dbReference>
<dbReference type="Pfam" id="PF02753">
    <property type="entry name" value="PapD_C"/>
    <property type="match status" value="1"/>
</dbReference>
<reference evidence="9 10" key="1">
    <citation type="submission" date="2016-08" db="EMBL/GenBank/DDBJ databases">
        <authorList>
            <person name="Seilhamer J.J."/>
        </authorList>
    </citation>
    <scope>NUCLEOTIDE SEQUENCE [LARGE SCALE GENOMIC DNA]</scope>
    <source>
        <strain evidence="9 10">BRTC-1</strain>
    </source>
</reference>
<feature type="domain" description="Pili assembly chaperone C-terminal" evidence="8">
    <location>
        <begin position="172"/>
        <end position="241"/>
    </location>
</feature>
<feature type="signal peptide" evidence="6">
    <location>
        <begin position="1"/>
        <end position="22"/>
    </location>
</feature>
<dbReference type="EMBL" id="CP016895">
    <property type="protein sequence ID" value="AOA59718.1"/>
    <property type="molecule type" value="Genomic_DNA"/>
</dbReference>
<dbReference type="Pfam" id="PF00345">
    <property type="entry name" value="PapD_N"/>
    <property type="match status" value="1"/>
</dbReference>
<dbReference type="SUPFAM" id="SSF49354">
    <property type="entry name" value="PapD-like"/>
    <property type="match status" value="1"/>
</dbReference>
<dbReference type="PANTHER" id="PTHR30251:SF7">
    <property type="entry name" value="FIMBRIAE CHAPARONE"/>
    <property type="match status" value="1"/>
</dbReference>
<keyword evidence="5" id="KW-0143">Chaperone</keyword>
<feature type="domain" description="Pili assembly chaperone N-terminal" evidence="7">
    <location>
        <begin position="25"/>
        <end position="144"/>
    </location>
</feature>
<sequence length="263" mass="30052">MRINICLVAGLAMMMLCSHVQAGILASKTRLLFQAPQTYQHLMLVNTNHYPILLQTWVDQGAADPETPHMPFLVVPPLAKMSANAIQSIRIIYNDQLLAQDRESVFWLNLYEMPYVKTAMTEQSTWLSLAMNTQLKIFYRPKTLAKMTLSDLAQHLKFYLIQHQGQWLIRCDNRTAYHASFLDLQLLLPSQRFAAQQVMDMMSYPFSQKDYLFSAKVTSKLSSVLSTAQVQFSLVDDQGQIHSFTRPIHVLLDEGVPDNAVQK</sequence>
<dbReference type="InterPro" id="IPR016147">
    <property type="entry name" value="Pili_assmbl_chaperone_N"/>
</dbReference>
<proteinExistence type="inferred from homology"/>
<evidence type="ECO:0000259" key="8">
    <source>
        <dbReference type="Pfam" id="PF02753"/>
    </source>
</evidence>
<dbReference type="STRING" id="1789224.BFG52_16100"/>
<dbReference type="InterPro" id="IPR008962">
    <property type="entry name" value="PapD-like_sf"/>
</dbReference>
<protein>
    <recommendedName>
        <fullName evidence="11">Pili assembly chaperone N-terminal domain-containing protein</fullName>
    </recommendedName>
</protein>
<dbReference type="InterPro" id="IPR036316">
    <property type="entry name" value="Pili_assmbl_chap_C_dom_sf"/>
</dbReference>
<dbReference type="GO" id="GO:0030288">
    <property type="term" value="C:outer membrane-bounded periplasmic space"/>
    <property type="evidence" value="ECO:0007669"/>
    <property type="project" value="InterPro"/>
</dbReference>
<comment type="similarity">
    <text evidence="2">Belongs to the periplasmic pilus chaperone family.</text>
</comment>
<evidence type="ECO:0000256" key="6">
    <source>
        <dbReference type="SAM" id="SignalP"/>
    </source>
</evidence>
<keyword evidence="10" id="KW-1185">Reference proteome</keyword>
<evidence type="ECO:0000256" key="3">
    <source>
        <dbReference type="ARBA" id="ARBA00022729"/>
    </source>
</evidence>
<evidence type="ECO:0000259" key="7">
    <source>
        <dbReference type="Pfam" id="PF00345"/>
    </source>
</evidence>
<name>A0A1B2M3E3_9GAMM</name>
<dbReference type="SUPFAM" id="SSF49584">
    <property type="entry name" value="Periplasmic chaperone C-domain"/>
    <property type="match status" value="1"/>
</dbReference>
<dbReference type="AlphaFoldDB" id="A0A1B2M3E3"/>
<dbReference type="InterPro" id="IPR013783">
    <property type="entry name" value="Ig-like_fold"/>
</dbReference>
<evidence type="ECO:0000256" key="1">
    <source>
        <dbReference type="ARBA" id="ARBA00004418"/>
    </source>
</evidence>
<dbReference type="KEGG" id="ala:BFG52_16100"/>
<evidence type="ECO:0000313" key="10">
    <source>
        <dbReference type="Proteomes" id="UP000093391"/>
    </source>
</evidence>
<dbReference type="Gene3D" id="2.60.40.10">
    <property type="entry name" value="Immunoglobulins"/>
    <property type="match status" value="2"/>
</dbReference>
<evidence type="ECO:0000256" key="4">
    <source>
        <dbReference type="ARBA" id="ARBA00022764"/>
    </source>
</evidence>
<evidence type="ECO:0000313" key="9">
    <source>
        <dbReference type="EMBL" id="AOA59718.1"/>
    </source>
</evidence>
<accession>A0A1B2M3E3</accession>